<feature type="domain" description="HTH lacI-type" evidence="4">
    <location>
        <begin position="6"/>
        <end position="60"/>
    </location>
</feature>
<proteinExistence type="predicted"/>
<name>A0A317ZTC0_9MICO</name>
<comment type="caution">
    <text evidence="5">The sequence shown here is derived from an EMBL/GenBank/DDBJ whole genome shotgun (WGS) entry which is preliminary data.</text>
</comment>
<dbReference type="PROSITE" id="PS50932">
    <property type="entry name" value="HTH_LACI_2"/>
    <property type="match status" value="1"/>
</dbReference>
<gene>
    <name evidence="5" type="ORF">CTB96_17265</name>
</gene>
<keyword evidence="1" id="KW-0805">Transcription regulation</keyword>
<organism evidence="5 6">
    <name type="scientific">Cryobacterium arcticum</name>
    <dbReference type="NCBI Taxonomy" id="670052"/>
    <lineage>
        <taxon>Bacteria</taxon>
        <taxon>Bacillati</taxon>
        <taxon>Actinomycetota</taxon>
        <taxon>Actinomycetes</taxon>
        <taxon>Micrococcales</taxon>
        <taxon>Microbacteriaceae</taxon>
        <taxon>Cryobacterium</taxon>
    </lineage>
</organism>
<keyword evidence="2" id="KW-0238">DNA-binding</keyword>
<dbReference type="InterPro" id="IPR028082">
    <property type="entry name" value="Peripla_BP_I"/>
</dbReference>
<dbReference type="InterPro" id="IPR010982">
    <property type="entry name" value="Lambda_DNA-bd_dom_sf"/>
</dbReference>
<evidence type="ECO:0000259" key="4">
    <source>
        <dbReference type="PROSITE" id="PS50932"/>
    </source>
</evidence>
<keyword evidence="6" id="KW-1185">Reference proteome</keyword>
<dbReference type="SMART" id="SM00354">
    <property type="entry name" value="HTH_LACI"/>
    <property type="match status" value="1"/>
</dbReference>
<dbReference type="SUPFAM" id="SSF47413">
    <property type="entry name" value="lambda repressor-like DNA-binding domains"/>
    <property type="match status" value="1"/>
</dbReference>
<dbReference type="CDD" id="cd01392">
    <property type="entry name" value="HTH_LacI"/>
    <property type="match status" value="1"/>
</dbReference>
<evidence type="ECO:0000256" key="1">
    <source>
        <dbReference type="ARBA" id="ARBA00023015"/>
    </source>
</evidence>
<evidence type="ECO:0000256" key="3">
    <source>
        <dbReference type="ARBA" id="ARBA00023163"/>
    </source>
</evidence>
<dbReference type="CDD" id="cd06278">
    <property type="entry name" value="PBP1_LacI-like"/>
    <property type="match status" value="1"/>
</dbReference>
<dbReference type="Gene3D" id="1.10.260.40">
    <property type="entry name" value="lambda repressor-like DNA-binding domains"/>
    <property type="match status" value="1"/>
</dbReference>
<dbReference type="GO" id="GO:0003700">
    <property type="term" value="F:DNA-binding transcription factor activity"/>
    <property type="evidence" value="ECO:0007669"/>
    <property type="project" value="TreeGrafter"/>
</dbReference>
<reference evidence="5 6" key="1">
    <citation type="submission" date="2018-05" db="EMBL/GenBank/DDBJ databases">
        <title>Genetic diversity of glacier-inhabiting Cryobacterium bacteria in China and description of Cryobacterium mengkeensis sp. nov. and Arthrobacter glacialis sp. nov.</title>
        <authorList>
            <person name="Liu Q."/>
            <person name="Xin Y.-H."/>
        </authorList>
    </citation>
    <scope>NUCLEOTIDE SEQUENCE [LARGE SCALE GENOMIC DNA]</scope>
    <source>
        <strain evidence="5 6">SK-1</strain>
    </source>
</reference>
<protein>
    <submittedName>
        <fullName evidence="5">LacI family transcriptional regulator</fullName>
    </submittedName>
</protein>
<dbReference type="InterPro" id="IPR000843">
    <property type="entry name" value="HTH_LacI"/>
</dbReference>
<dbReference type="Pfam" id="PF00356">
    <property type="entry name" value="LacI"/>
    <property type="match status" value="1"/>
</dbReference>
<dbReference type="Gene3D" id="3.40.50.2300">
    <property type="match status" value="2"/>
</dbReference>
<dbReference type="GO" id="GO:0000976">
    <property type="term" value="F:transcription cis-regulatory region binding"/>
    <property type="evidence" value="ECO:0007669"/>
    <property type="project" value="TreeGrafter"/>
</dbReference>
<accession>A0A317ZTC0</accession>
<dbReference type="PANTHER" id="PTHR30146">
    <property type="entry name" value="LACI-RELATED TRANSCRIPTIONAL REPRESSOR"/>
    <property type="match status" value="1"/>
</dbReference>
<evidence type="ECO:0000256" key="2">
    <source>
        <dbReference type="ARBA" id="ARBA00023125"/>
    </source>
</evidence>
<dbReference type="EMBL" id="QHLY01000012">
    <property type="protein sequence ID" value="PXA68363.1"/>
    <property type="molecule type" value="Genomic_DNA"/>
</dbReference>
<dbReference type="AlphaFoldDB" id="A0A317ZTC0"/>
<dbReference type="OrthoDB" id="37081at2"/>
<dbReference type="PANTHER" id="PTHR30146:SF153">
    <property type="entry name" value="LACTOSE OPERON REPRESSOR"/>
    <property type="match status" value="1"/>
</dbReference>
<sequence>MSAGHATSYDVARAAGVSQSTVSRALRDDPRVSLATRERIRSIATTINYSPNLMAQSLITGVSRSIAVLVADLQNPVYPQLVDSVQTTLNERGYRMLLLSDRSEGERERDVDALRGGLVAGAMFMQARVGSTLAEDLVARGLPLVVIGRDVTSPNAGDIDRFVADGSHGGVLIADYLYGLGHRRIAMIGGPENNPSINFREIAFRARLDELGVPLQSDLVRRGLIEHQTGLDMGTELLTLADRPSVVYCGTDYIAYGVIDAASRLGLRIPEDVQVIGYDDLRMSSWSMFDLTTVRQPLLEIATAGTNRLLDRIEGLFVDPPERNVFPVHLVVRGTTGPWPTPAA</sequence>
<dbReference type="Pfam" id="PF13377">
    <property type="entry name" value="Peripla_BP_3"/>
    <property type="match status" value="1"/>
</dbReference>
<dbReference type="InterPro" id="IPR046335">
    <property type="entry name" value="LacI/GalR-like_sensor"/>
</dbReference>
<evidence type="ECO:0000313" key="5">
    <source>
        <dbReference type="EMBL" id="PXA68363.1"/>
    </source>
</evidence>
<dbReference type="RefSeq" id="WP_110128030.1">
    <property type="nucleotide sequence ID" value="NZ_QHLY01000012.1"/>
</dbReference>
<dbReference type="Proteomes" id="UP000246722">
    <property type="component" value="Unassembled WGS sequence"/>
</dbReference>
<keyword evidence="3" id="KW-0804">Transcription</keyword>
<evidence type="ECO:0000313" key="6">
    <source>
        <dbReference type="Proteomes" id="UP000246722"/>
    </source>
</evidence>
<dbReference type="SUPFAM" id="SSF53822">
    <property type="entry name" value="Periplasmic binding protein-like I"/>
    <property type="match status" value="1"/>
</dbReference>